<dbReference type="Pfam" id="PF21173">
    <property type="entry name" value="DksA-like_N"/>
    <property type="match status" value="1"/>
</dbReference>
<evidence type="ECO:0000313" key="7">
    <source>
        <dbReference type="EMBL" id="GEK46354.1"/>
    </source>
</evidence>
<feature type="domain" description="DnaK suppressor protein-like N-terminal" evidence="6">
    <location>
        <begin position="23"/>
        <end position="84"/>
    </location>
</feature>
<organism evidence="7 8">
    <name type="scientific">Bisbaumannia pacifica</name>
    <dbReference type="NCBI Taxonomy" id="77098"/>
    <lineage>
        <taxon>Bacteria</taxon>
        <taxon>Pseudomonadati</taxon>
        <taxon>Pseudomonadota</taxon>
        <taxon>Gammaproteobacteria</taxon>
        <taxon>Oceanospirillales</taxon>
        <taxon>Halomonadaceae</taxon>
        <taxon>Bisbaumannia</taxon>
    </lineage>
</organism>
<feature type="zinc finger region" description="dksA C4-type" evidence="4">
    <location>
        <begin position="92"/>
        <end position="116"/>
    </location>
</feature>
<dbReference type="PANTHER" id="PTHR33823">
    <property type="entry name" value="RNA POLYMERASE-BINDING TRANSCRIPTION FACTOR DKSA-RELATED"/>
    <property type="match status" value="1"/>
</dbReference>
<dbReference type="Gene3D" id="1.20.120.910">
    <property type="entry name" value="DksA, coiled-coil domain"/>
    <property type="match status" value="1"/>
</dbReference>
<dbReference type="Pfam" id="PF01258">
    <property type="entry name" value="zf-dskA_traR"/>
    <property type="match status" value="1"/>
</dbReference>
<proteinExistence type="predicted"/>
<keyword evidence="8" id="KW-1185">Reference proteome</keyword>
<evidence type="ECO:0000313" key="8">
    <source>
        <dbReference type="Proteomes" id="UP000321275"/>
    </source>
</evidence>
<dbReference type="PROSITE" id="PS01102">
    <property type="entry name" value="ZF_DKSA_1"/>
    <property type="match status" value="1"/>
</dbReference>
<keyword evidence="1" id="KW-0479">Metal-binding</keyword>
<dbReference type="EMBL" id="BJUK01000005">
    <property type="protein sequence ID" value="GEK46354.1"/>
    <property type="molecule type" value="Genomic_DNA"/>
</dbReference>
<reference evidence="7 8" key="1">
    <citation type="submission" date="2019-07" db="EMBL/GenBank/DDBJ databases">
        <title>Whole genome shotgun sequence of Halomonas pacifica NBRC 102220.</title>
        <authorList>
            <person name="Hosoyama A."/>
            <person name="Uohara A."/>
            <person name="Ohji S."/>
            <person name="Ichikawa N."/>
        </authorList>
    </citation>
    <scope>NUCLEOTIDE SEQUENCE [LARGE SCALE GENOMIC DNA]</scope>
    <source>
        <strain evidence="7 8">NBRC 102220</strain>
    </source>
</reference>
<name>A0A510X4L2_9GAMM</name>
<evidence type="ECO:0000256" key="1">
    <source>
        <dbReference type="ARBA" id="ARBA00022723"/>
    </source>
</evidence>
<evidence type="ECO:0000256" key="3">
    <source>
        <dbReference type="ARBA" id="ARBA00022833"/>
    </source>
</evidence>
<protein>
    <submittedName>
        <fullName evidence="7">Uncharacterized protein</fullName>
    </submittedName>
</protein>
<dbReference type="InterPro" id="IPR000962">
    <property type="entry name" value="Znf_DskA_TraR"/>
</dbReference>
<dbReference type="AlphaFoldDB" id="A0A510X4L2"/>
<dbReference type="PANTHER" id="PTHR33823:SF4">
    <property type="entry name" value="GENERAL STRESS PROTEIN 16O"/>
    <property type="match status" value="1"/>
</dbReference>
<gene>
    <name evidence="7" type="ORF">HPA02_06370</name>
</gene>
<dbReference type="Proteomes" id="UP000321275">
    <property type="component" value="Unassembled WGS sequence"/>
</dbReference>
<keyword evidence="3" id="KW-0862">Zinc</keyword>
<dbReference type="InterPro" id="IPR020458">
    <property type="entry name" value="Znf_DskA_TraR_CS"/>
</dbReference>
<evidence type="ECO:0000256" key="2">
    <source>
        <dbReference type="ARBA" id="ARBA00022771"/>
    </source>
</evidence>
<evidence type="ECO:0000256" key="4">
    <source>
        <dbReference type="PROSITE-ProRule" id="PRU00510"/>
    </source>
</evidence>
<dbReference type="GO" id="GO:0008270">
    <property type="term" value="F:zinc ion binding"/>
    <property type="evidence" value="ECO:0007669"/>
    <property type="project" value="UniProtKB-KW"/>
</dbReference>
<sequence>MPLCYHHKEPRECEVSMSERYEVLRRLRDDLEARLARYQTHQRRVLDKDSREQAGEVQNDEVVEALDREARDELAQVLHALARLDAGEGETCERCGGAIDPRRLMALPYTTRCLACADA</sequence>
<accession>A0A510X4L2</accession>
<keyword evidence="2" id="KW-0863">Zinc-finger</keyword>
<feature type="domain" description="Zinc finger DksA/TraR C4-type" evidence="5">
    <location>
        <begin position="89"/>
        <end position="118"/>
    </location>
</feature>
<evidence type="ECO:0000259" key="5">
    <source>
        <dbReference type="Pfam" id="PF01258"/>
    </source>
</evidence>
<dbReference type="PROSITE" id="PS51128">
    <property type="entry name" value="ZF_DKSA_2"/>
    <property type="match status" value="1"/>
</dbReference>
<dbReference type="InterPro" id="IPR048487">
    <property type="entry name" value="DksA-like_N"/>
</dbReference>
<evidence type="ECO:0000259" key="6">
    <source>
        <dbReference type="Pfam" id="PF21173"/>
    </source>
</evidence>
<comment type="caution">
    <text evidence="7">The sequence shown here is derived from an EMBL/GenBank/DDBJ whole genome shotgun (WGS) entry which is preliminary data.</text>
</comment>